<dbReference type="SUPFAM" id="SSF110395">
    <property type="entry name" value="CutC-like"/>
    <property type="match status" value="1"/>
</dbReference>
<gene>
    <name evidence="2" type="primary">cutC</name>
    <name evidence="3" type="ORF">SAMN04488514_11613</name>
</gene>
<protein>
    <recommendedName>
        <fullName evidence="2">PF03932 family protein CutC</fullName>
    </recommendedName>
</protein>
<dbReference type="PANTHER" id="PTHR12598:SF0">
    <property type="entry name" value="COPPER HOMEOSTASIS PROTEIN CUTC HOMOLOG"/>
    <property type="match status" value="1"/>
</dbReference>
<dbReference type="InterPro" id="IPR005627">
    <property type="entry name" value="CutC-like"/>
</dbReference>
<dbReference type="Gene3D" id="3.20.20.380">
    <property type="entry name" value="Copper homeostasis (CutC) domain"/>
    <property type="match status" value="1"/>
</dbReference>
<reference evidence="3 4" key="1">
    <citation type="submission" date="2016-10" db="EMBL/GenBank/DDBJ databases">
        <authorList>
            <person name="de Groot N.N."/>
        </authorList>
    </citation>
    <scope>NUCLEOTIDE SEQUENCE [LARGE SCALE GENOMIC DNA]</scope>
    <source>
        <strain evidence="3 4">DSM 19886</strain>
    </source>
</reference>
<evidence type="ECO:0000256" key="2">
    <source>
        <dbReference type="HAMAP-Rule" id="MF_00795"/>
    </source>
</evidence>
<dbReference type="GO" id="GO:0005737">
    <property type="term" value="C:cytoplasm"/>
    <property type="evidence" value="ECO:0007669"/>
    <property type="project" value="UniProtKB-SubCell"/>
</dbReference>
<dbReference type="PANTHER" id="PTHR12598">
    <property type="entry name" value="COPPER HOMEOSTASIS PROTEIN CUTC"/>
    <property type="match status" value="1"/>
</dbReference>
<comment type="caution">
    <text evidence="2">Once thought to be involved in copper homeostasis, experiments in E.coli have shown this is not the case.</text>
</comment>
<dbReference type="HAMAP" id="MF_00795">
    <property type="entry name" value="CutC"/>
    <property type="match status" value="1"/>
</dbReference>
<dbReference type="GO" id="GO:0005507">
    <property type="term" value="F:copper ion binding"/>
    <property type="evidence" value="ECO:0007669"/>
    <property type="project" value="TreeGrafter"/>
</dbReference>
<dbReference type="Pfam" id="PF03932">
    <property type="entry name" value="CutC"/>
    <property type="match status" value="1"/>
</dbReference>
<sequence>MIVEVCANSLESALNAQKSGADRIELCSELGVGGITPSYGLLKMARQHIAIPVHVLIRPRSGDFTYSDIEFEVMKRNIELCVELGFDGIVSGVLFADGTLDVERTKELLRISAPLKFTFHRAFDWVKNPLETLRQLEGIGVDTILTSGQQKSAFEGLDLLSELHQRTSKTTIMPGSGINPDNVHHFISGGFRAVHLSGSKFEKRIDTTPKVSMNSPSFLKDDAIAITDGSIIGRVVDSVITNSN</sequence>
<dbReference type="FunFam" id="3.20.20.380:FF:000001">
    <property type="entry name" value="Copper homeostasis protein CutC"/>
    <property type="match status" value="1"/>
</dbReference>
<dbReference type="InterPro" id="IPR036822">
    <property type="entry name" value="CutC-like_dom_sf"/>
</dbReference>
<comment type="similarity">
    <text evidence="1 2">Belongs to the CutC family.</text>
</comment>
<dbReference type="AlphaFoldDB" id="A0A1G9WQP5"/>
<dbReference type="RefSeq" id="WP_089894651.1">
    <property type="nucleotide sequence ID" value="NZ_FNGV01000016.1"/>
</dbReference>
<dbReference type="Proteomes" id="UP000199440">
    <property type="component" value="Unassembled WGS sequence"/>
</dbReference>
<keyword evidence="2" id="KW-0963">Cytoplasm</keyword>
<dbReference type="STRING" id="192904.SAMN04488514_11613"/>
<dbReference type="OrthoDB" id="9815677at2"/>
<accession>A0A1G9WQP5</accession>
<comment type="subcellular location">
    <subcellularLocation>
        <location evidence="2">Cytoplasm</location>
    </subcellularLocation>
</comment>
<organism evidence="3 4">
    <name type="scientific">Kriegella aquimaris</name>
    <dbReference type="NCBI Taxonomy" id="192904"/>
    <lineage>
        <taxon>Bacteria</taxon>
        <taxon>Pseudomonadati</taxon>
        <taxon>Bacteroidota</taxon>
        <taxon>Flavobacteriia</taxon>
        <taxon>Flavobacteriales</taxon>
        <taxon>Flavobacteriaceae</taxon>
        <taxon>Kriegella</taxon>
    </lineage>
</organism>
<proteinExistence type="inferred from homology"/>
<name>A0A1G9WQP5_9FLAO</name>
<evidence type="ECO:0000313" key="3">
    <source>
        <dbReference type="EMBL" id="SDM86581.1"/>
    </source>
</evidence>
<evidence type="ECO:0000256" key="1">
    <source>
        <dbReference type="ARBA" id="ARBA00007768"/>
    </source>
</evidence>
<dbReference type="EMBL" id="FNGV01000016">
    <property type="protein sequence ID" value="SDM86581.1"/>
    <property type="molecule type" value="Genomic_DNA"/>
</dbReference>
<keyword evidence="4" id="KW-1185">Reference proteome</keyword>
<evidence type="ECO:0000313" key="4">
    <source>
        <dbReference type="Proteomes" id="UP000199440"/>
    </source>
</evidence>